<dbReference type="AlphaFoldDB" id="A0A813AQ91"/>
<dbReference type="GO" id="GO:0005509">
    <property type="term" value="F:calcium ion binding"/>
    <property type="evidence" value="ECO:0007669"/>
    <property type="project" value="InterPro"/>
</dbReference>
<feature type="non-terminal residue" evidence="3">
    <location>
        <position position="1"/>
    </location>
</feature>
<dbReference type="Proteomes" id="UP000601435">
    <property type="component" value="Unassembled WGS sequence"/>
</dbReference>
<name>A0A813AQ91_9DINO</name>
<dbReference type="SUPFAM" id="SSF47473">
    <property type="entry name" value="EF-hand"/>
    <property type="match status" value="1"/>
</dbReference>
<feature type="domain" description="EF-hand" evidence="2">
    <location>
        <begin position="249"/>
        <end position="284"/>
    </location>
</feature>
<dbReference type="PROSITE" id="PS00018">
    <property type="entry name" value="EF_HAND_1"/>
    <property type="match status" value="2"/>
</dbReference>
<dbReference type="OrthoDB" id="410241at2759"/>
<gene>
    <name evidence="3" type="ORF">SNEC2469_LOCUS28556</name>
</gene>
<proteinExistence type="predicted"/>
<dbReference type="InterPro" id="IPR011992">
    <property type="entry name" value="EF-hand-dom_pair"/>
</dbReference>
<evidence type="ECO:0000256" key="1">
    <source>
        <dbReference type="ARBA" id="ARBA00022837"/>
    </source>
</evidence>
<dbReference type="InterPro" id="IPR018247">
    <property type="entry name" value="EF_Hand_1_Ca_BS"/>
</dbReference>
<evidence type="ECO:0000313" key="3">
    <source>
        <dbReference type="EMBL" id="CAE7876331.1"/>
    </source>
</evidence>
<dbReference type="Pfam" id="PF13202">
    <property type="entry name" value="EF-hand_5"/>
    <property type="match status" value="2"/>
</dbReference>
<evidence type="ECO:0000313" key="4">
    <source>
        <dbReference type="Proteomes" id="UP000601435"/>
    </source>
</evidence>
<dbReference type="PROSITE" id="PS50222">
    <property type="entry name" value="EF_HAND_2"/>
    <property type="match status" value="2"/>
</dbReference>
<reference evidence="3" key="1">
    <citation type="submission" date="2021-02" db="EMBL/GenBank/DDBJ databases">
        <authorList>
            <person name="Dougan E. K."/>
            <person name="Rhodes N."/>
            <person name="Thang M."/>
            <person name="Chan C."/>
        </authorList>
    </citation>
    <scope>NUCLEOTIDE SEQUENCE</scope>
</reference>
<organism evidence="3 4">
    <name type="scientific">Symbiodinium necroappetens</name>
    <dbReference type="NCBI Taxonomy" id="1628268"/>
    <lineage>
        <taxon>Eukaryota</taxon>
        <taxon>Sar</taxon>
        <taxon>Alveolata</taxon>
        <taxon>Dinophyceae</taxon>
        <taxon>Suessiales</taxon>
        <taxon>Symbiodiniaceae</taxon>
        <taxon>Symbiodinium</taxon>
    </lineage>
</organism>
<sequence>VLVFCSDHGHDHLTPRCEDIMPTEASIRIIVQRLYNRLGEIAASRLKALRDGGTQETLACIAEAIREYQDPLALPYALSIERFCPKLQPLDEDPEAYTDEEEKFYLSHKGPVPVPIESAVTHDSSMLTRKEVVLARAVFQFCVEEGSFQMTHQDLQKGLGREDLSADLWTKLQPALDRIEGERSRGIKAELFSFLRKLCPGAQKMHLRMFDGWLQQFDQMMEQQKFVEACEEKVVVQSHVNNLPIIPDAELNRLEAQFRAIDVEGSGCITLAQIEAAMGLDAELLKKYDVSADGFIDVHEFVAMMCPDHWRPPEMSGFDQEVLSSLLCYNASKMRHDLDTRKSLYTGAVERKSAMPASMRPEVPEETWDAWNAVFDRLDTSGDGVMSAKELRSSMLLSQEICDQIIAASMMEGNTGIPR</sequence>
<comment type="caution">
    <text evidence="3">The sequence shown here is derived from an EMBL/GenBank/DDBJ whole genome shotgun (WGS) entry which is preliminary data.</text>
</comment>
<keyword evidence="4" id="KW-1185">Reference proteome</keyword>
<feature type="domain" description="EF-hand" evidence="2">
    <location>
        <begin position="366"/>
        <end position="401"/>
    </location>
</feature>
<accession>A0A813AQ91</accession>
<dbReference type="InterPro" id="IPR002048">
    <property type="entry name" value="EF_hand_dom"/>
</dbReference>
<dbReference type="EMBL" id="CAJNJA010062341">
    <property type="protein sequence ID" value="CAE7876331.1"/>
    <property type="molecule type" value="Genomic_DNA"/>
</dbReference>
<keyword evidence="1" id="KW-0106">Calcium</keyword>
<dbReference type="Gene3D" id="1.10.238.10">
    <property type="entry name" value="EF-hand"/>
    <property type="match status" value="1"/>
</dbReference>
<protein>
    <recommendedName>
        <fullName evidence="2">EF-hand domain-containing protein</fullName>
    </recommendedName>
</protein>
<feature type="non-terminal residue" evidence="3">
    <location>
        <position position="419"/>
    </location>
</feature>
<evidence type="ECO:0000259" key="2">
    <source>
        <dbReference type="PROSITE" id="PS50222"/>
    </source>
</evidence>